<dbReference type="EMBL" id="CP017675">
    <property type="protein sequence ID" value="APB34512.1"/>
    <property type="molecule type" value="Genomic_DNA"/>
</dbReference>
<reference evidence="1 2" key="1">
    <citation type="submission" date="2016-10" db="EMBL/GenBank/DDBJ databases">
        <title>Description of Gloeomargarita lithophora gen. nov., sp. nov., a thylakoid-bearing basal-branching cyanobacterium with intracellular carbonates, and proposal for Gloeomargaritales ord. nov.</title>
        <authorList>
            <person name="Moreira D."/>
            <person name="Tavera R."/>
            <person name="Benzerara K."/>
            <person name="Skouri-Panet F."/>
            <person name="Couradeau E."/>
            <person name="Gerard E."/>
            <person name="Loussert C."/>
            <person name="Novelo E."/>
            <person name="Zivanovic Y."/>
            <person name="Lopez-Garcia P."/>
        </authorList>
    </citation>
    <scope>NUCLEOTIDE SEQUENCE [LARGE SCALE GENOMIC DNA]</scope>
    <source>
        <strain evidence="1 2">D10</strain>
    </source>
</reference>
<accession>A0A1J0AF20</accession>
<dbReference type="KEGG" id="glt:GlitD10_2183"/>
<evidence type="ECO:0000313" key="2">
    <source>
        <dbReference type="Proteomes" id="UP000180235"/>
    </source>
</evidence>
<dbReference type="STRING" id="1188229.GlitD10_2183"/>
<dbReference type="Pfam" id="PF17275">
    <property type="entry name" value="DUF5340"/>
    <property type="match status" value="1"/>
</dbReference>
<organism evidence="1 2">
    <name type="scientific">Gloeomargarita lithophora Alchichica-D10</name>
    <dbReference type="NCBI Taxonomy" id="1188229"/>
    <lineage>
        <taxon>Bacteria</taxon>
        <taxon>Bacillati</taxon>
        <taxon>Cyanobacteriota</taxon>
        <taxon>Cyanophyceae</taxon>
        <taxon>Gloeomargaritales</taxon>
        <taxon>Gloeomargaritaceae</taxon>
        <taxon>Gloeomargarita</taxon>
    </lineage>
</organism>
<keyword evidence="2" id="KW-1185">Reference proteome</keyword>
<name>A0A1J0AF20_9CYAN</name>
<dbReference type="InterPro" id="IPR035228">
    <property type="entry name" value="DUF5340"/>
</dbReference>
<dbReference type="Proteomes" id="UP000180235">
    <property type="component" value="Chromosome"/>
</dbReference>
<proteinExistence type="predicted"/>
<dbReference type="AlphaFoldDB" id="A0A1J0AF20"/>
<protein>
    <submittedName>
        <fullName evidence="1">Uncharacterized protein</fullName>
    </submittedName>
</protein>
<sequence length="116" mass="13066">MPNAAGGEAIEAAPTLTRKRLELGGRFPKDTMKSIVLPAPIHYELLMQLLERHTQSALDHHPSQRQQLQDLLATLRKATLQQEYLEAECRRSGLTIEYRWSIHQNESPVGIPSASI</sequence>
<evidence type="ECO:0000313" key="1">
    <source>
        <dbReference type="EMBL" id="APB34512.1"/>
    </source>
</evidence>
<gene>
    <name evidence="1" type="ORF">GlitD10_2183</name>
</gene>